<dbReference type="CDD" id="cd19367">
    <property type="entry name" value="TenA_C_ScTHI20-like"/>
    <property type="match status" value="1"/>
</dbReference>
<dbReference type="PROSITE" id="PS51194">
    <property type="entry name" value="HELICASE_CTER"/>
    <property type="match status" value="1"/>
</dbReference>
<evidence type="ECO:0000256" key="2">
    <source>
        <dbReference type="ARBA" id="ARBA00008878"/>
    </source>
</evidence>
<feature type="domain" description="Helicase C-terminal" evidence="14">
    <location>
        <begin position="2234"/>
        <end position="2397"/>
    </location>
</feature>
<feature type="compositionally biased region" description="Polar residues" evidence="12">
    <location>
        <begin position="65"/>
        <end position="78"/>
    </location>
</feature>
<keyword evidence="5" id="KW-0378">Hydrolase</keyword>
<dbReference type="InterPro" id="IPR029056">
    <property type="entry name" value="Ribokinase-like"/>
</dbReference>
<reference evidence="17 18" key="1">
    <citation type="submission" date="2015-05" db="EMBL/GenBank/DDBJ databases">
        <authorList>
            <person name="Wang D.B."/>
            <person name="Wang M."/>
        </authorList>
    </citation>
    <scope>NUCLEOTIDE SEQUENCE [LARGE SCALE GENOMIC DNA]</scope>
    <source>
        <strain evidence="17">VL1</strain>
    </source>
</reference>
<dbReference type="Gene3D" id="1.10.287.160">
    <property type="entry name" value="HR1 repeat"/>
    <property type="match status" value="1"/>
</dbReference>
<dbReference type="Proteomes" id="UP000044602">
    <property type="component" value="Unassembled WGS sequence"/>
</dbReference>
<dbReference type="SUPFAM" id="SSF46585">
    <property type="entry name" value="HR1 repeat"/>
    <property type="match status" value="1"/>
</dbReference>
<dbReference type="Gene3D" id="1.20.910.10">
    <property type="entry name" value="Heme oxygenase-like"/>
    <property type="match status" value="1"/>
</dbReference>
<dbReference type="FunFam" id="3.40.50.300:FF:000079">
    <property type="entry name" value="probable ATP-dependent RNA helicase DDX17"/>
    <property type="match status" value="1"/>
</dbReference>
<dbReference type="InterPro" id="IPR029451">
    <property type="entry name" value="RICTOR_M"/>
</dbReference>
<dbReference type="STRING" id="100787.A0A0G4M6R2"/>
<name>A0A0G4M6R2_VERLO</name>
<evidence type="ECO:0000259" key="16">
    <source>
        <dbReference type="PROSITE" id="PS51860"/>
    </source>
</evidence>
<dbReference type="PROSITE" id="PS51192">
    <property type="entry name" value="HELICASE_ATP_BIND_1"/>
    <property type="match status" value="1"/>
</dbReference>
<dbReference type="FunFam" id="1.20.910.10:FF:000003">
    <property type="entry name" value="Hydroxymethylpyrimidine/phosphomethylpyrimidine kinase THI20"/>
    <property type="match status" value="1"/>
</dbReference>
<dbReference type="CDD" id="cd18787">
    <property type="entry name" value="SF2_C_DEAD"/>
    <property type="match status" value="1"/>
</dbReference>
<dbReference type="InterPro" id="IPR004399">
    <property type="entry name" value="HMP/HMP-P_kinase_dom"/>
</dbReference>
<evidence type="ECO:0000256" key="5">
    <source>
        <dbReference type="ARBA" id="ARBA00022801"/>
    </source>
</evidence>
<dbReference type="InterPro" id="IPR014014">
    <property type="entry name" value="RNA_helicase_DEAD_Q_motif"/>
</dbReference>
<dbReference type="Pfam" id="PF08543">
    <property type="entry name" value="Phos_pyr_kin"/>
    <property type="match status" value="1"/>
</dbReference>
<dbReference type="GO" id="GO:0050334">
    <property type="term" value="F:thiaminase activity"/>
    <property type="evidence" value="ECO:0007669"/>
    <property type="project" value="InterPro"/>
</dbReference>
<dbReference type="InterPro" id="IPR028267">
    <property type="entry name" value="Pianissimo_N"/>
</dbReference>
<evidence type="ECO:0000256" key="3">
    <source>
        <dbReference type="ARBA" id="ARBA00012552"/>
    </source>
</evidence>
<evidence type="ECO:0000256" key="4">
    <source>
        <dbReference type="ARBA" id="ARBA00022741"/>
    </source>
</evidence>
<evidence type="ECO:0000256" key="10">
    <source>
        <dbReference type="PROSITE-ProRule" id="PRU00552"/>
    </source>
</evidence>
<dbReference type="GO" id="GO:0038203">
    <property type="term" value="P:TORC2 signaling"/>
    <property type="evidence" value="ECO:0007669"/>
    <property type="project" value="TreeGrafter"/>
</dbReference>
<dbReference type="SUPFAM" id="SSF48613">
    <property type="entry name" value="Heme oxygenase-like"/>
    <property type="match status" value="1"/>
</dbReference>
<feature type="region of interest" description="Disordered" evidence="12">
    <location>
        <begin position="1392"/>
        <end position="1435"/>
    </location>
</feature>
<dbReference type="GO" id="GO:0009228">
    <property type="term" value="P:thiamine biosynthetic process"/>
    <property type="evidence" value="ECO:0007669"/>
    <property type="project" value="InterPro"/>
</dbReference>
<proteinExistence type="inferred from homology"/>
<feature type="region of interest" description="Disordered" evidence="12">
    <location>
        <begin position="1"/>
        <end position="78"/>
    </location>
</feature>
<dbReference type="GO" id="GO:0003724">
    <property type="term" value="F:RNA helicase activity"/>
    <property type="evidence" value="ECO:0007669"/>
    <property type="project" value="UniProtKB-EC"/>
</dbReference>
<feature type="region of interest" description="Disordered" evidence="12">
    <location>
        <begin position="1321"/>
        <end position="1377"/>
    </location>
</feature>
<dbReference type="FunFam" id="3.40.50.300:FF:000008">
    <property type="entry name" value="ATP-dependent RNA helicase RhlB"/>
    <property type="match status" value="1"/>
</dbReference>
<dbReference type="InterPro" id="IPR016084">
    <property type="entry name" value="Haem_Oase-like_multi-hlx"/>
</dbReference>
<dbReference type="PANTHER" id="PTHR13298:SF11">
    <property type="entry name" value="RAPAMYCIN-INSENSITIVE COMPANION OF MTOR"/>
    <property type="match status" value="1"/>
</dbReference>
<dbReference type="CDD" id="cd17966">
    <property type="entry name" value="DEADc_DDX5_DDX17"/>
    <property type="match status" value="1"/>
</dbReference>
<evidence type="ECO:0000259" key="14">
    <source>
        <dbReference type="PROSITE" id="PS51194"/>
    </source>
</evidence>
<feature type="region of interest" description="Disordered" evidence="12">
    <location>
        <begin position="2395"/>
        <end position="2432"/>
    </location>
</feature>
<dbReference type="GO" id="GO:0031932">
    <property type="term" value="C:TORC2 complex"/>
    <property type="evidence" value="ECO:0007669"/>
    <property type="project" value="InterPro"/>
</dbReference>
<dbReference type="SUPFAM" id="SSF52540">
    <property type="entry name" value="P-loop containing nucleoside triphosphate hydrolases"/>
    <property type="match status" value="1"/>
</dbReference>
<dbReference type="SMART" id="SM01307">
    <property type="entry name" value="RICTOR_M"/>
    <property type="match status" value="1"/>
</dbReference>
<dbReference type="CDD" id="cd01169">
    <property type="entry name" value="HMPP_kinase"/>
    <property type="match status" value="1"/>
</dbReference>
<feature type="domain" description="Helicase ATP-binding" evidence="13">
    <location>
        <begin position="2047"/>
        <end position="2222"/>
    </location>
</feature>
<feature type="region of interest" description="Disordered" evidence="12">
    <location>
        <begin position="172"/>
        <end position="220"/>
    </location>
</feature>
<dbReference type="SUPFAM" id="SSF53613">
    <property type="entry name" value="Ribokinase-like"/>
    <property type="match status" value="1"/>
</dbReference>
<dbReference type="InterPro" id="IPR000629">
    <property type="entry name" value="RNA-helicase_DEAD-box_CS"/>
</dbReference>
<dbReference type="InterPro" id="IPR036274">
    <property type="entry name" value="HR1_rpt_sf"/>
</dbReference>
<dbReference type="InterPro" id="IPR011072">
    <property type="entry name" value="HR1_rho-bd"/>
</dbReference>
<dbReference type="PROSITE" id="PS51195">
    <property type="entry name" value="Q_MOTIF"/>
    <property type="match status" value="1"/>
</dbReference>
<dbReference type="InterPro" id="IPR014001">
    <property type="entry name" value="Helicase_ATP-bd"/>
</dbReference>
<feature type="compositionally biased region" description="Polar residues" evidence="12">
    <location>
        <begin position="14"/>
        <end position="27"/>
    </location>
</feature>
<feature type="compositionally biased region" description="Polar residues" evidence="12">
    <location>
        <begin position="2421"/>
        <end position="2432"/>
    </location>
</feature>
<dbReference type="SUPFAM" id="SSF48371">
    <property type="entry name" value="ARM repeat"/>
    <property type="match status" value="2"/>
</dbReference>
<evidence type="ECO:0000256" key="12">
    <source>
        <dbReference type="SAM" id="MobiDB-lite"/>
    </source>
</evidence>
<dbReference type="CDD" id="cd11627">
    <property type="entry name" value="HR1_Ste20-like"/>
    <property type="match status" value="1"/>
</dbReference>
<gene>
    <name evidence="17" type="ORF">BN1708_005118</name>
</gene>
<dbReference type="GO" id="GO:0005634">
    <property type="term" value="C:nucleus"/>
    <property type="evidence" value="ECO:0007669"/>
    <property type="project" value="UniProtKB-SubCell"/>
</dbReference>
<evidence type="ECO:0000256" key="11">
    <source>
        <dbReference type="PROSITE-ProRule" id="PRU01207"/>
    </source>
</evidence>
<dbReference type="SMART" id="SM00490">
    <property type="entry name" value="HELICc"/>
    <property type="match status" value="1"/>
</dbReference>
<dbReference type="InterPro" id="IPR029453">
    <property type="entry name" value="Rictor_IV"/>
</dbReference>
<keyword evidence="11" id="KW-0175">Coiled coil</keyword>
<keyword evidence="7" id="KW-0067">ATP-binding</keyword>
<dbReference type="PROSITE" id="PS00039">
    <property type="entry name" value="DEAD_ATP_HELICASE"/>
    <property type="match status" value="1"/>
</dbReference>
<dbReference type="Pfam" id="PF14664">
    <property type="entry name" value="RICTOR_N"/>
    <property type="match status" value="1"/>
</dbReference>
<dbReference type="SMART" id="SM01303">
    <property type="entry name" value="RasGEF_N_2"/>
    <property type="match status" value="1"/>
</dbReference>
<dbReference type="Pfam" id="PF00271">
    <property type="entry name" value="Helicase_C"/>
    <property type="match status" value="1"/>
</dbReference>
<evidence type="ECO:0000259" key="15">
    <source>
        <dbReference type="PROSITE" id="PS51195"/>
    </source>
</evidence>
<evidence type="ECO:0000259" key="13">
    <source>
        <dbReference type="PROSITE" id="PS51192"/>
    </source>
</evidence>
<keyword evidence="6" id="KW-0347">Helicase</keyword>
<protein>
    <recommendedName>
        <fullName evidence="3">RNA helicase</fullName>
        <ecNumber evidence="3">3.6.4.13</ecNumber>
    </recommendedName>
</protein>
<dbReference type="Pfam" id="PF02185">
    <property type="entry name" value="HR1"/>
    <property type="match status" value="1"/>
</dbReference>
<dbReference type="InterPro" id="IPR016024">
    <property type="entry name" value="ARM-type_fold"/>
</dbReference>
<dbReference type="Pfam" id="PF14666">
    <property type="entry name" value="RICTOR_M"/>
    <property type="match status" value="1"/>
</dbReference>
<accession>A0A0G4M6R2</accession>
<dbReference type="Pfam" id="PF03070">
    <property type="entry name" value="TENA_THI-4"/>
    <property type="match status" value="1"/>
</dbReference>
<dbReference type="SMART" id="SM01308">
    <property type="entry name" value="RICTOR_N"/>
    <property type="match status" value="1"/>
</dbReference>
<dbReference type="Pfam" id="PF14668">
    <property type="entry name" value="RICTOR_V"/>
    <property type="match status" value="1"/>
</dbReference>
<evidence type="ECO:0000256" key="6">
    <source>
        <dbReference type="ARBA" id="ARBA00022806"/>
    </source>
</evidence>
<dbReference type="InterPro" id="IPR027417">
    <property type="entry name" value="P-loop_NTPase"/>
</dbReference>
<feature type="compositionally biased region" description="Acidic residues" evidence="12">
    <location>
        <begin position="1414"/>
        <end position="1427"/>
    </location>
</feature>
<evidence type="ECO:0000256" key="9">
    <source>
        <dbReference type="ARBA" id="ARBA00047984"/>
    </source>
</evidence>
<dbReference type="GO" id="GO:0003676">
    <property type="term" value="F:nucleic acid binding"/>
    <property type="evidence" value="ECO:0007669"/>
    <property type="project" value="InterPro"/>
</dbReference>
<dbReference type="SMART" id="SM01310">
    <property type="entry name" value="RICTOR_V"/>
    <property type="match status" value="1"/>
</dbReference>
<keyword evidence="4" id="KW-0547">Nucleotide-binding</keyword>
<organism evidence="17 18">
    <name type="scientific">Verticillium longisporum</name>
    <name type="common">Verticillium dahliae var. longisporum</name>
    <dbReference type="NCBI Taxonomy" id="100787"/>
    <lineage>
        <taxon>Eukaryota</taxon>
        <taxon>Fungi</taxon>
        <taxon>Dikarya</taxon>
        <taxon>Ascomycota</taxon>
        <taxon>Pezizomycotina</taxon>
        <taxon>Sordariomycetes</taxon>
        <taxon>Hypocreomycetidae</taxon>
        <taxon>Glomerellales</taxon>
        <taxon>Plectosphaerellaceae</taxon>
        <taxon>Verticillium</taxon>
    </lineage>
</organism>
<evidence type="ECO:0000256" key="1">
    <source>
        <dbReference type="ARBA" id="ARBA00004123"/>
    </source>
</evidence>
<dbReference type="InterPro" id="IPR001650">
    <property type="entry name" value="Helicase_C-like"/>
</dbReference>
<keyword evidence="8" id="KW-0539">Nucleus</keyword>
<evidence type="ECO:0000313" key="18">
    <source>
        <dbReference type="Proteomes" id="UP000044602"/>
    </source>
</evidence>
<comment type="subcellular location">
    <subcellularLocation>
        <location evidence="1">Nucleus</location>
    </subcellularLocation>
</comment>
<dbReference type="GO" id="GO:0008972">
    <property type="term" value="F:phosphomethylpyrimidine kinase activity"/>
    <property type="evidence" value="ECO:0007669"/>
    <property type="project" value="InterPro"/>
</dbReference>
<dbReference type="Pfam" id="PF00270">
    <property type="entry name" value="DEAD"/>
    <property type="match status" value="1"/>
</dbReference>
<evidence type="ECO:0000256" key="7">
    <source>
        <dbReference type="ARBA" id="ARBA00022840"/>
    </source>
</evidence>
<dbReference type="SMART" id="SM00742">
    <property type="entry name" value="Hr1"/>
    <property type="match status" value="1"/>
</dbReference>
<comment type="catalytic activity">
    <reaction evidence="9">
        <text>ATP + H2O = ADP + phosphate + H(+)</text>
        <dbReference type="Rhea" id="RHEA:13065"/>
        <dbReference type="ChEBI" id="CHEBI:15377"/>
        <dbReference type="ChEBI" id="CHEBI:15378"/>
        <dbReference type="ChEBI" id="CHEBI:30616"/>
        <dbReference type="ChEBI" id="CHEBI:43474"/>
        <dbReference type="ChEBI" id="CHEBI:456216"/>
        <dbReference type="EC" id="3.6.4.13"/>
    </reaction>
</comment>
<feature type="compositionally biased region" description="Gly residues" evidence="12">
    <location>
        <begin position="2399"/>
        <end position="2419"/>
    </location>
</feature>
<dbReference type="NCBIfam" id="TIGR04306">
    <property type="entry name" value="salvage_TenA"/>
    <property type="match status" value="1"/>
</dbReference>
<dbReference type="InterPro" id="IPR013749">
    <property type="entry name" value="PM/HMP-P_kinase-1"/>
</dbReference>
<dbReference type="NCBIfam" id="TIGR00097">
    <property type="entry name" value="HMP-P_kinase"/>
    <property type="match status" value="1"/>
</dbReference>
<dbReference type="EC" id="3.6.4.13" evidence="3"/>
<dbReference type="EMBL" id="CVQH01021306">
    <property type="protein sequence ID" value="CRK29988.1"/>
    <property type="molecule type" value="Genomic_DNA"/>
</dbReference>
<dbReference type="InterPro" id="IPR029452">
    <property type="entry name" value="RICTOR_V"/>
</dbReference>
<dbReference type="Gene3D" id="3.40.1190.20">
    <property type="match status" value="1"/>
</dbReference>
<feature type="short sequence motif" description="Q motif" evidence="10">
    <location>
        <begin position="2016"/>
        <end position="2044"/>
    </location>
</feature>
<evidence type="ECO:0000313" key="17">
    <source>
        <dbReference type="EMBL" id="CRK29988.1"/>
    </source>
</evidence>
<dbReference type="InterPro" id="IPR028268">
    <property type="entry name" value="Pianissimo_fam"/>
</dbReference>
<sequence>MLGVSQTARDKAHPSQQQPSAVNNTRTSIDRDGASTVNLYPPSGPASSSARSLAASAANFAPRGSSLNPSVAPGSFSSELRSQMNSSRAGSRADLFNNEKLEENEATMAEQKLNALREQLNREMKIKEGSENMLDALNSKKAKQTKEQRARVENELNASNNKIRELRQRIAEAQAVKLPPSTPTRTRTAEPGSHPATGLRSPHSVSRSGAGSDFDEPVEQSPTFSLTEILQDLEVEGMGPEYYVSRGNALVDLLRRHPSLKYDLVWPVFGLRMQVMLLSDAREVVAAGYRMVRYAISDISSLKKIRNLNTDYLVITSLIKDRKADLEREQALKFVRAFLDVKGGVNEISRAVVRAIAAVAAQEDDRLQSMCVETLAEILLRCPPLAIASGALPPLSEALNEGSYKSPDTIANTFLYLFDNPQQRKYLRSGYDLEVMFTAFTDPTAGTESLLKQNSKAIAKVLRSWSGFMVLGMHDFRAIRSLMRSMVLPQPMIKETVVDLVFILLRIKPPSWATSFLAGRRLTTYGRVANLKSISTSNSSGASSGAPPVMEDEAVEEQSFLDHYTALLLSVLVKCDLLPNLLHVAKNSEAPLTRKTCLLIGEVLKLASRLLPQSASTQLPLLPELFAAATQFKDDERFISSGIVYQISQVSKTLYRMSDGLPGIASLSHDNLTMLAEEQQKGNPGVVIQDTVFRQLLVESNVLNSSNYLKWDWDTILKMIDGPLQNGKRLDETIRVSKFMNRIMSFYRPFKNRFADLSSNKNTQKYVRIGCALMHTLLQSNEGIVFLRDSKLLRQLAECLAQCDPSSGLTSADPVFAPYRLQTTLCAGYFPMLGVLSSDPKGLELLQRWRMFNMMYHILSHKQRPDLIHLLLLNFDYTVPGHTRVLLEQALTSGTRETRIIATKVLRKYATRPFNEANRNHDKVDWKWAIRKLVDQLYDPDVEVCRTAVKILEKSCNKKAYLEYVVQCRPAMDHLGEMSAPLLLRFLSSSSGYHYLDGLDYISNEMDDWFLGRNDTYVDLIETSLAKAFSDHADEQQQRLSMVDQAQAESMEPESHLPPHFYRELARTEEGCRMLRDKGHFAEFASTIRDYGMQSADPELLLKVKGCMWAVGNVGSMELGAPFLESCDVVQDIVKIAQEHDMMSLRGTAFFVLGLISRSIHGLEILLECGWDSNLNNRGHSVGFCVPDNLSRFFSYKPWKHMIAPLIRLPDTQKTILTPPPPMPARPPLEKEELPPAHDEAATNQRIVDLIVDLSNIILFKHAISDLKQLKLRKAPGFRSPKLFKRIIAMLEYNHYRLPIRRMVIELFDKSVLRTIVFEEDTDTEEEEDTLKPKHRIIEEEENASVSGDESRTERQRSVSNATDTRSEARSSREVAGGRVITNKFGAGGFSARVSQSGVGSNPSQNNMAQEGDSSSEEEESSSDEESQTGGSRGILGYGLEADQKVIAAHGCYAQTATTALTAQDTKGVYDIHHVPGAFLRRQIDLCFGDVGVDVVKTGMLASAETIRVVATALGEHAAAATTTTPRAVVVDPVMVATSGAVLLPREAVHELLAGLLPQTTVLTPNVPEARMLLEAAGRATVEVRGVEDFETVGRAVLELGPHWVLVKGGHAPLTKDYKVAETEEEKSIVVDVLVGRDGVIERIESAYQRSTNTHGTGCSLASAIASNLAKGLDVPEAAKKACRYIEGAIRTAPGLGQGHGPLNHFHSNYSLPFAPGRFIDYLLDRPDVRDVWKTFVYHPFVMGLGNGTLPLASFKGYLVQDYLYLVHFARANALASYKATSMEDIVAGATIVKHIATEMALHIDYCAGFGISVPQIEATEEHQACTAYTRYVLDVGMSGDWIGLQVALAPCLLGYGAVAKQLHGDAASVRGEGNVYWKWIENYVVEDYQQALRTGSELLERHAARQSPKGIERLAKIFIHATKMEIGFWEMFPCHGGYGGGGGGGYGGGGGGDRMSNLGAGLHKQEFDLASLPKFEKSFYKEHPDVAARSDAEVESFRKKHQMTIAGNDIPKPVETFDEANFPRYVIDEVKAQGFPAPTAIQSQGWPMALSGRDVVGIAETGSGKTLTYCLPAIVHINAQPLLAPGDGPIVLVLAPTRELAVQIQQEIAKFGKSSRIRNTCVYGGVPKGPQIRDLSRGVEVCIATPGRLIDMLEAGKTNLRRVTYLVLDEADRMLDMGFEPQIRKIISQIRPDKQTVMWSATWPKEVRALASDFLDDFIQVNIGSMDLAANHRITQIVEVVSESEKRDRMIKHLEKAMENKENKALIFVGTKRVADEITRFLRQDGWPALSIHGDKQQNERDWVLDQFKTGKSPIMVATDVASRGIDVRNITHVINYDYPNNSEDYIHRIGRTGRAGATGTAITLFTTDNSKQARDLVNVLREAKQEIDPRLAEMTRFGGGGGGGRYGGWRGGRGGGRANANSQPMGNRRW</sequence>
<dbReference type="Pfam" id="PF14663">
    <property type="entry name" value="RasGEF_N_2"/>
    <property type="match status" value="1"/>
</dbReference>
<comment type="similarity">
    <text evidence="2">Belongs to the RICTOR family.</text>
</comment>
<feature type="domain" description="REM-1" evidence="16">
    <location>
        <begin position="97"/>
        <end position="179"/>
    </location>
</feature>
<dbReference type="SMART" id="SM00487">
    <property type="entry name" value="DEXDc"/>
    <property type="match status" value="1"/>
</dbReference>
<feature type="compositionally biased region" description="Low complexity" evidence="12">
    <location>
        <begin position="45"/>
        <end position="62"/>
    </location>
</feature>
<dbReference type="InterPro" id="IPR027574">
    <property type="entry name" value="Thiaminase_II"/>
</dbReference>
<keyword evidence="18" id="KW-1185">Reference proteome</keyword>
<dbReference type="GO" id="GO:0005524">
    <property type="term" value="F:ATP binding"/>
    <property type="evidence" value="ECO:0007669"/>
    <property type="project" value="UniProtKB-KW"/>
</dbReference>
<feature type="compositionally biased region" description="Polar residues" evidence="12">
    <location>
        <begin position="1393"/>
        <end position="1409"/>
    </location>
</feature>
<dbReference type="InterPro" id="IPR011545">
    <property type="entry name" value="DEAD/DEAH_box_helicase_dom"/>
</dbReference>
<evidence type="ECO:0000256" key="8">
    <source>
        <dbReference type="ARBA" id="ARBA00023242"/>
    </source>
</evidence>
<dbReference type="Gene3D" id="3.40.50.300">
    <property type="entry name" value="P-loop containing nucleotide triphosphate hydrolases"/>
    <property type="match status" value="2"/>
</dbReference>
<dbReference type="PANTHER" id="PTHR13298">
    <property type="entry name" value="CYTOSOLIC REGULATOR PIANISSIMO"/>
    <property type="match status" value="1"/>
</dbReference>
<feature type="domain" description="DEAD-box RNA helicase Q" evidence="15">
    <location>
        <begin position="2016"/>
        <end position="2044"/>
    </location>
</feature>
<dbReference type="PROSITE" id="PS51860">
    <property type="entry name" value="REM_1"/>
    <property type="match status" value="1"/>
</dbReference>
<dbReference type="InterPro" id="IPR004305">
    <property type="entry name" value="Thiaminase-2/PQQC"/>
</dbReference>